<keyword evidence="1" id="KW-0472">Membrane</keyword>
<keyword evidence="3" id="KW-1185">Reference proteome</keyword>
<reference evidence="2 3" key="1">
    <citation type="submission" date="2016-05" db="EMBL/GenBank/DDBJ databases">
        <title>A degradative enzymes factory behind the ericoid mycorrhizal symbiosis.</title>
        <authorList>
            <consortium name="DOE Joint Genome Institute"/>
            <person name="Martino E."/>
            <person name="Morin E."/>
            <person name="Grelet G."/>
            <person name="Kuo A."/>
            <person name="Kohler A."/>
            <person name="Daghino S."/>
            <person name="Barry K."/>
            <person name="Choi C."/>
            <person name="Cichocki N."/>
            <person name="Clum A."/>
            <person name="Copeland A."/>
            <person name="Hainaut M."/>
            <person name="Haridas S."/>
            <person name="Labutti K."/>
            <person name="Lindquist E."/>
            <person name="Lipzen A."/>
            <person name="Khouja H.-R."/>
            <person name="Murat C."/>
            <person name="Ohm R."/>
            <person name="Olson A."/>
            <person name="Spatafora J."/>
            <person name="Veneault-Fourrey C."/>
            <person name="Henrissat B."/>
            <person name="Grigoriev I."/>
            <person name="Martin F."/>
            <person name="Perotto S."/>
        </authorList>
    </citation>
    <scope>NUCLEOTIDE SEQUENCE [LARGE SCALE GENOMIC DNA]</scope>
    <source>
        <strain evidence="2 3">UAMH 7357</strain>
    </source>
</reference>
<accession>A0A2J6PUW0</accession>
<dbReference type="Proteomes" id="UP000235672">
    <property type="component" value="Unassembled WGS sequence"/>
</dbReference>
<feature type="transmembrane region" description="Helical" evidence="1">
    <location>
        <begin position="40"/>
        <end position="61"/>
    </location>
</feature>
<gene>
    <name evidence="2" type="ORF">NA56DRAFT_707432</name>
</gene>
<evidence type="ECO:0000256" key="1">
    <source>
        <dbReference type="SAM" id="Phobius"/>
    </source>
</evidence>
<evidence type="ECO:0000313" key="3">
    <source>
        <dbReference type="Proteomes" id="UP000235672"/>
    </source>
</evidence>
<protein>
    <submittedName>
        <fullName evidence="2">Uncharacterized protein</fullName>
    </submittedName>
</protein>
<keyword evidence="1" id="KW-1133">Transmembrane helix</keyword>
<proteinExistence type="predicted"/>
<organism evidence="2 3">
    <name type="scientific">Hyaloscypha hepaticicola</name>
    <dbReference type="NCBI Taxonomy" id="2082293"/>
    <lineage>
        <taxon>Eukaryota</taxon>
        <taxon>Fungi</taxon>
        <taxon>Dikarya</taxon>
        <taxon>Ascomycota</taxon>
        <taxon>Pezizomycotina</taxon>
        <taxon>Leotiomycetes</taxon>
        <taxon>Helotiales</taxon>
        <taxon>Hyaloscyphaceae</taxon>
        <taxon>Hyaloscypha</taxon>
    </lineage>
</organism>
<name>A0A2J6PUW0_9HELO</name>
<dbReference type="AlphaFoldDB" id="A0A2J6PUW0"/>
<keyword evidence="1" id="KW-0812">Transmembrane</keyword>
<dbReference type="EMBL" id="KZ613498">
    <property type="protein sequence ID" value="PMD17696.1"/>
    <property type="molecule type" value="Genomic_DNA"/>
</dbReference>
<evidence type="ECO:0000313" key="2">
    <source>
        <dbReference type="EMBL" id="PMD17696.1"/>
    </source>
</evidence>
<sequence>MSSKTRLYLDLVGTWKRSVMGMGQGLTQDRGTTYVKIDASLLLCKVAIVSLAFLCILTNILTSNYHLATFDSCSSWRSLQITGDLKIPSQVRR</sequence>